<feature type="compositionally biased region" description="Low complexity" evidence="1">
    <location>
        <begin position="107"/>
        <end position="118"/>
    </location>
</feature>
<evidence type="ECO:0000313" key="3">
    <source>
        <dbReference type="Proteomes" id="UP000437068"/>
    </source>
</evidence>
<dbReference type="AlphaFoldDB" id="A0A6A4E3X9"/>
<dbReference type="PANTHER" id="PTHR12517:SF0">
    <property type="entry name" value="INTERMEMBRANE LIPID TRANSFER PROTEIN VPS13B"/>
    <property type="match status" value="1"/>
</dbReference>
<dbReference type="InterPro" id="IPR039782">
    <property type="entry name" value="VPS13B"/>
</dbReference>
<evidence type="ECO:0000313" key="2">
    <source>
        <dbReference type="EMBL" id="KAE9316628.1"/>
    </source>
</evidence>
<feature type="region of interest" description="Disordered" evidence="1">
    <location>
        <begin position="107"/>
        <end position="129"/>
    </location>
</feature>
<comment type="caution">
    <text evidence="2">The sequence shown here is derived from an EMBL/GenBank/DDBJ whole genome shotgun (WGS) entry which is preliminary data.</text>
</comment>
<proteinExistence type="predicted"/>
<protein>
    <submittedName>
        <fullName evidence="2">Uncharacterized protein</fullName>
    </submittedName>
</protein>
<feature type="region of interest" description="Disordered" evidence="1">
    <location>
        <begin position="256"/>
        <end position="289"/>
    </location>
</feature>
<accession>A0A6A4E3X9</accession>
<sequence length="986" mass="109151">MLDLLSPLRGYIAQNLQFYLSKYIEDIQLEGLGLFGGDLVLNDLEIKRHVLRESLEIPSSFDFSRGFIRELRIHIPWTQLLSQPIEVKLYTIELILTAKSDDPARAGAAAAAGGDANAEPPPEDKIEQPKSGWIHDTLQKILANISVQVNNLVLKYEHDDVVFSIALGTLDFYSASESDGWKRNFEELGGGRRAICKRIDAKDVTIFLDRYTSEADAKDGSTRDRVRRNVVGYELPVLSRTSASVRAKLQLFPNAAAGRAQDGRRSRPTSPRSPLHQPPPTPSGVQDEGNIVDVDGLFGYRPSVMCDPFYYYSCNPSSVTPMHEVDIFIGELLFSVSDRQLEMLNQLIKSASSKIEQAHELAPQEKNTHVASGRDVKAAPDGVATAAIPRKYPNECQKMDGIAKKRESWFGWAMNALGTAEDEEEDELVSELLAETRGALLRVRPPISDADEDALIASGPVTKTSCVRLCISSASLTLRKHEKEDQEVERQDAVVAENEEEFVPVANIGMVKVSRQTRRRKVARPAVPVLNLTMSYVALEMLLARGEEKSGTDLVFEIEKVELVSATASENREDSKCKKGRVLLAWGSIDSSHFSDCVSHPYFINSFFGEETTRLNQRETRSFEIVKVSLDADIPVWKTLEVGQGNSDESKNDPCECYTTWNGKAGRCIPIGGFTSTLGYPIPFHGTRLEPKTSKHTFRVEVCRATLSRSVSHRPRVAMAQRQSISAEIASISANVKKSNKKHGTHRILQGGVAPITIREENVGSSLFKCDIRQEKSRGVLREVPLLGLAPLYVELKGLLHLTAVVLGLVNGITASLPVGKRSTPPHTDILVNDALQLKIPSVSISSLDTEPNPPKQVQPRGTLKLECRMENARLCVSENGVLKGLLDPMLFGIGVVSISVDLSHHTGDHEQAYAIDMSVHVSNIQVSLSRLKLLYLFKLPFLETETWLISSPVRSSSSIPQSEAENNASLRYRWHLRIADRFGQL</sequence>
<gene>
    <name evidence="2" type="ORF">PF001_g7242</name>
</gene>
<name>A0A6A4E3X9_9STRA</name>
<organism evidence="2 3">
    <name type="scientific">Phytophthora fragariae</name>
    <dbReference type="NCBI Taxonomy" id="53985"/>
    <lineage>
        <taxon>Eukaryota</taxon>
        <taxon>Sar</taxon>
        <taxon>Stramenopiles</taxon>
        <taxon>Oomycota</taxon>
        <taxon>Peronosporomycetes</taxon>
        <taxon>Peronosporales</taxon>
        <taxon>Peronosporaceae</taxon>
        <taxon>Phytophthora</taxon>
    </lineage>
</organism>
<dbReference type="PANTHER" id="PTHR12517">
    <property type="entry name" value="VACUOLAR PROTEIN SORTING-ASSOCIATED PROTEIN 13B"/>
    <property type="match status" value="1"/>
</dbReference>
<evidence type="ECO:0000256" key="1">
    <source>
        <dbReference type="SAM" id="MobiDB-lite"/>
    </source>
</evidence>
<dbReference type="Proteomes" id="UP000437068">
    <property type="component" value="Unassembled WGS sequence"/>
</dbReference>
<reference evidence="2 3" key="1">
    <citation type="submission" date="2018-08" db="EMBL/GenBank/DDBJ databases">
        <title>Genomic investigation of the strawberry pathogen Phytophthora fragariae indicates pathogenicity is determined by transcriptional variation in three key races.</title>
        <authorList>
            <person name="Adams T.M."/>
            <person name="Armitage A.D."/>
            <person name="Sobczyk M.K."/>
            <person name="Bates H.J."/>
            <person name="Dunwell J.M."/>
            <person name="Nellist C.F."/>
            <person name="Harrison R.J."/>
        </authorList>
    </citation>
    <scope>NUCLEOTIDE SEQUENCE [LARGE SCALE GENOMIC DNA]</scope>
    <source>
        <strain evidence="2 3">A4</strain>
    </source>
</reference>
<dbReference type="EMBL" id="QXGE01000304">
    <property type="protein sequence ID" value="KAE9316628.1"/>
    <property type="molecule type" value="Genomic_DNA"/>
</dbReference>